<proteinExistence type="predicted"/>
<feature type="compositionally biased region" description="Basic and acidic residues" evidence="2">
    <location>
        <begin position="1"/>
        <end position="14"/>
    </location>
</feature>
<feature type="compositionally biased region" description="Polar residues" evidence="2">
    <location>
        <begin position="220"/>
        <end position="231"/>
    </location>
</feature>
<feature type="region of interest" description="Disordered" evidence="2">
    <location>
        <begin position="183"/>
        <end position="237"/>
    </location>
</feature>
<dbReference type="PROSITE" id="PS50158">
    <property type="entry name" value="ZF_CCHC"/>
    <property type="match status" value="2"/>
</dbReference>
<feature type="domain" description="CCHC-type" evidence="3">
    <location>
        <begin position="123"/>
        <end position="139"/>
    </location>
</feature>
<dbReference type="PANTHER" id="PTHR33087">
    <property type="entry name" value="OS07G0539200 PROTEIN"/>
    <property type="match status" value="1"/>
</dbReference>
<feature type="region of interest" description="Disordered" evidence="2">
    <location>
        <begin position="472"/>
        <end position="496"/>
    </location>
</feature>
<feature type="compositionally biased region" description="Basic residues" evidence="2">
    <location>
        <begin position="90"/>
        <end position="103"/>
    </location>
</feature>
<evidence type="ECO:0000256" key="1">
    <source>
        <dbReference type="PROSITE-ProRule" id="PRU00047"/>
    </source>
</evidence>
<dbReference type="AlphaFoldDB" id="A0AAD8X8D4"/>
<evidence type="ECO:0000256" key="2">
    <source>
        <dbReference type="SAM" id="MobiDB-lite"/>
    </source>
</evidence>
<sequence>MSEREGEREGERGRGKAAAAAGPMQAPGAPTSPPASESSMRPVVSGLGLSGSSSSPLACASSGRSRSPAAAAPVQGRRVQDRLEWIQPRMSRKAKWRRRKSLRRQQAARQSPPREVSPGMAGRCFKCLRPGHPKRECKNEQVCYRCGEEGHGTGGCKRPRSPDSEEVLRQKAMALVDRRFAARRGTAQPGTRGQGAPAVWQPGASDRRAPAVRGPAPAAQPSSLTPPSSAGSWEAESVAPQIGAAAARRLELEPCIVRRTPAMDDLERKLDCALIVYVGGSRPAVSCAQVADALVQRAGIPRAAFTVHRFRPEDFLVVFAAPELLERVASRPSLPYAFFTLFFRRWTRQAQASRVAMRSKLQLVVEGVPAHAWEKDVVQQLVGSSCSLDRVAPETASRDDLGCFRAEAWSVDPESVPAVRDLWVPEPAPADLGAGSSRQPRVVQRARELGLLKYRVLIHIARIEEFVGLEAPAAGPAGAPDARRRDGTEPGGEEGFWTSRALRWTLGVPDRRGGGAGPGAAWGRTAVAAGGPLQWKLPHLDTLDRPAQRIPEPGRGVAVVDGTEQGDRAAFVQTSDPKVDVVGAQGQEAQPLLLDGLGIGAPATDGTSAVAEKFPSSDVGILGERALQACVDVEASAPLVAPAVEKGQLTTEVGEQRSLTAVETACQDQLVQDVGPREDVAEGVREVSSEPLAGPGKAFTAMGLTHDEEQVGPGRENVRVVNGTEYIQITLSEGQSLNSGSQEANNQTVRSLQDDLDREAVDSEGSADSSESLISLHGPDENMQGRVMDSGMRANMSLQEEAALGRMRRFCASILKKLAPPLLREIESSTSARLGAQTVEPRRVTRAAATGSTPAARRPRKATAAEAVLLKALGISEAELDVSDEAIAEFRALFDSPVREQHLRAMAAIFGKTMPDSFNPLAGPGAVLVQ</sequence>
<dbReference type="PANTHER" id="PTHR33087:SF42">
    <property type="entry name" value="DUF4283 DOMAIN-CONTAINING PROTEIN"/>
    <property type="match status" value="1"/>
</dbReference>
<feature type="compositionally biased region" description="Basic and acidic residues" evidence="2">
    <location>
        <begin position="752"/>
        <end position="761"/>
    </location>
</feature>
<evidence type="ECO:0000259" key="3">
    <source>
        <dbReference type="PROSITE" id="PS50158"/>
    </source>
</evidence>
<feature type="compositionally biased region" description="Polar residues" evidence="2">
    <location>
        <begin position="732"/>
        <end position="751"/>
    </location>
</feature>
<dbReference type="InterPro" id="IPR036875">
    <property type="entry name" value="Znf_CCHC_sf"/>
</dbReference>
<reference evidence="4" key="1">
    <citation type="submission" date="2023-07" db="EMBL/GenBank/DDBJ databases">
        <title>A chromosome-level genome assembly of Lolium multiflorum.</title>
        <authorList>
            <person name="Chen Y."/>
            <person name="Copetti D."/>
            <person name="Kolliker R."/>
            <person name="Studer B."/>
        </authorList>
    </citation>
    <scope>NUCLEOTIDE SEQUENCE</scope>
    <source>
        <strain evidence="4">02402/16</strain>
        <tissue evidence="4">Leaf</tissue>
    </source>
</reference>
<feature type="region of interest" description="Disordered" evidence="2">
    <location>
        <begin position="1"/>
        <end position="119"/>
    </location>
</feature>
<protein>
    <recommendedName>
        <fullName evidence="3">CCHC-type domain-containing protein</fullName>
    </recommendedName>
</protein>
<comment type="caution">
    <text evidence="4">The sequence shown here is derived from an EMBL/GenBank/DDBJ whole genome shotgun (WGS) entry which is preliminary data.</text>
</comment>
<dbReference type="GO" id="GO:0003676">
    <property type="term" value="F:nucleic acid binding"/>
    <property type="evidence" value="ECO:0007669"/>
    <property type="project" value="InterPro"/>
</dbReference>
<keyword evidence="1" id="KW-0479">Metal-binding</keyword>
<keyword evidence="1" id="KW-0862">Zinc</keyword>
<name>A0AAD8X8D4_LOLMU</name>
<dbReference type="InterPro" id="IPR001878">
    <property type="entry name" value="Znf_CCHC"/>
</dbReference>
<organism evidence="4 5">
    <name type="scientific">Lolium multiflorum</name>
    <name type="common">Italian ryegrass</name>
    <name type="synonym">Lolium perenne subsp. multiflorum</name>
    <dbReference type="NCBI Taxonomy" id="4521"/>
    <lineage>
        <taxon>Eukaryota</taxon>
        <taxon>Viridiplantae</taxon>
        <taxon>Streptophyta</taxon>
        <taxon>Embryophyta</taxon>
        <taxon>Tracheophyta</taxon>
        <taxon>Spermatophyta</taxon>
        <taxon>Magnoliopsida</taxon>
        <taxon>Liliopsida</taxon>
        <taxon>Poales</taxon>
        <taxon>Poaceae</taxon>
        <taxon>BOP clade</taxon>
        <taxon>Pooideae</taxon>
        <taxon>Poodae</taxon>
        <taxon>Poeae</taxon>
        <taxon>Poeae Chloroplast Group 2 (Poeae type)</taxon>
        <taxon>Loliodinae</taxon>
        <taxon>Loliinae</taxon>
        <taxon>Lolium</taxon>
    </lineage>
</organism>
<gene>
    <name evidence="4" type="ORF">QYE76_014649</name>
</gene>
<feature type="domain" description="CCHC-type" evidence="3">
    <location>
        <begin position="143"/>
        <end position="158"/>
    </location>
</feature>
<dbReference type="SUPFAM" id="SSF57756">
    <property type="entry name" value="Retrovirus zinc finger-like domains"/>
    <property type="match status" value="1"/>
</dbReference>
<feature type="compositionally biased region" description="Low complexity" evidence="2">
    <location>
        <begin position="41"/>
        <end position="73"/>
    </location>
</feature>
<dbReference type="InterPro" id="IPR053253">
    <property type="entry name" value="Sex_diff_modulator"/>
</dbReference>
<dbReference type="GO" id="GO:0008270">
    <property type="term" value="F:zinc ion binding"/>
    <property type="evidence" value="ECO:0007669"/>
    <property type="project" value="UniProtKB-KW"/>
</dbReference>
<evidence type="ECO:0000313" key="5">
    <source>
        <dbReference type="Proteomes" id="UP001231189"/>
    </source>
</evidence>
<feature type="region of interest" description="Disordered" evidence="2">
    <location>
        <begin position="732"/>
        <end position="786"/>
    </location>
</feature>
<evidence type="ECO:0000313" key="4">
    <source>
        <dbReference type="EMBL" id="KAK1697952.1"/>
    </source>
</evidence>
<dbReference type="Proteomes" id="UP001231189">
    <property type="component" value="Unassembled WGS sequence"/>
</dbReference>
<feature type="compositionally biased region" description="Low complexity" evidence="2">
    <location>
        <begin position="104"/>
        <end position="114"/>
    </location>
</feature>
<dbReference type="SMART" id="SM00343">
    <property type="entry name" value="ZnF_C2HC"/>
    <property type="match status" value="2"/>
</dbReference>
<dbReference type="Gene3D" id="4.10.60.10">
    <property type="entry name" value="Zinc finger, CCHC-type"/>
    <property type="match status" value="1"/>
</dbReference>
<dbReference type="EMBL" id="JAUUTY010000001">
    <property type="protein sequence ID" value="KAK1697952.1"/>
    <property type="molecule type" value="Genomic_DNA"/>
</dbReference>
<keyword evidence="1" id="KW-0863">Zinc-finger</keyword>
<accession>A0AAD8X8D4</accession>
<keyword evidence="5" id="KW-1185">Reference proteome</keyword>